<dbReference type="GO" id="GO:0016847">
    <property type="term" value="F:1-aminocyclopropane-1-carboxylate synthase activity"/>
    <property type="evidence" value="ECO:0007669"/>
    <property type="project" value="UniProtKB-ARBA"/>
</dbReference>
<feature type="domain" description="Cation/H(+) antiporter C-terminal" evidence="7">
    <location>
        <begin position="223"/>
        <end position="373"/>
    </location>
</feature>
<dbReference type="InterPro" id="IPR057290">
    <property type="entry name" value="CHX17_C"/>
</dbReference>
<evidence type="ECO:0000256" key="2">
    <source>
        <dbReference type="ARBA" id="ARBA00022898"/>
    </source>
</evidence>
<evidence type="ECO:0000256" key="4">
    <source>
        <dbReference type="SAM" id="SignalP"/>
    </source>
</evidence>
<proteinExistence type="inferred from homology"/>
<dbReference type="AlphaFoldDB" id="A0A7J8MHV5"/>
<gene>
    <name evidence="8" type="ORF">Golob_009137</name>
</gene>
<dbReference type="PANTHER" id="PTHR43795">
    <property type="entry name" value="BIFUNCTIONAL ASPARTATE AMINOTRANSFERASE AND GLUTAMATE/ASPARTATE-PREPHENATE AMINOTRANSFERASE-RELATED"/>
    <property type="match status" value="1"/>
</dbReference>
<feature type="domain" description="Aminotransferase class I/classII large" evidence="5">
    <location>
        <begin position="542"/>
        <end position="919"/>
    </location>
</feature>
<dbReference type="GO" id="GO:0030170">
    <property type="term" value="F:pyridoxal phosphate binding"/>
    <property type="evidence" value="ECO:0007669"/>
    <property type="project" value="InterPro"/>
</dbReference>
<evidence type="ECO:0000259" key="5">
    <source>
        <dbReference type="Pfam" id="PF00155"/>
    </source>
</evidence>
<dbReference type="PANTHER" id="PTHR43795:SF46">
    <property type="entry name" value="AMINOTRANSFERASE ACS12-RELATED"/>
    <property type="match status" value="1"/>
</dbReference>
<feature type="signal peptide" evidence="4">
    <location>
        <begin position="1"/>
        <end position="17"/>
    </location>
</feature>
<keyword evidence="9" id="KW-1185">Reference proteome</keyword>
<dbReference type="Proteomes" id="UP000593572">
    <property type="component" value="Unassembled WGS sequence"/>
</dbReference>
<dbReference type="CDD" id="cd00609">
    <property type="entry name" value="AAT_like"/>
    <property type="match status" value="1"/>
</dbReference>
<dbReference type="InterPro" id="IPR057291">
    <property type="entry name" value="CHX17_2nd"/>
</dbReference>
<dbReference type="InterPro" id="IPR015422">
    <property type="entry name" value="PyrdxlP-dep_Trfase_small"/>
</dbReference>
<evidence type="ECO:0000256" key="1">
    <source>
        <dbReference type="ARBA" id="ARBA00007441"/>
    </source>
</evidence>
<dbReference type="GO" id="GO:0004069">
    <property type="term" value="F:L-aspartate:2-oxoglutarate aminotransferase activity"/>
    <property type="evidence" value="ECO:0007669"/>
    <property type="project" value="TreeGrafter"/>
</dbReference>
<reference evidence="8 9" key="1">
    <citation type="journal article" date="2019" name="Genome Biol. Evol.">
        <title>Insights into the evolution of the New World diploid cottons (Gossypium, subgenus Houzingenia) based on genome sequencing.</title>
        <authorList>
            <person name="Grover C.E."/>
            <person name="Arick M.A. 2nd"/>
            <person name="Thrash A."/>
            <person name="Conover J.L."/>
            <person name="Sanders W.S."/>
            <person name="Peterson D.G."/>
            <person name="Frelichowski J.E."/>
            <person name="Scheffler J.A."/>
            <person name="Scheffler B.E."/>
            <person name="Wendel J.F."/>
        </authorList>
    </citation>
    <scope>NUCLEOTIDE SEQUENCE [LARGE SCALE GENOMIC DNA]</scope>
    <source>
        <strain evidence="8">157</strain>
        <tissue evidence="8">Leaf</tissue>
    </source>
</reference>
<dbReference type="Gene3D" id="3.40.640.10">
    <property type="entry name" value="Type I PLP-dependent aspartate aminotransferase-like (Major domain)"/>
    <property type="match status" value="1"/>
</dbReference>
<keyword evidence="2" id="KW-0663">Pyridoxal phosphate</keyword>
<dbReference type="PRINTS" id="PR00753">
    <property type="entry name" value="ACCSYNTHASE"/>
</dbReference>
<dbReference type="InterPro" id="IPR050478">
    <property type="entry name" value="Ethylene_sulfur-biosynth"/>
</dbReference>
<dbReference type="InterPro" id="IPR015424">
    <property type="entry name" value="PyrdxlP-dep_Trfase"/>
</dbReference>
<dbReference type="Pfam" id="PF23259">
    <property type="entry name" value="CHX17_C"/>
    <property type="match status" value="1"/>
</dbReference>
<dbReference type="GO" id="GO:0008793">
    <property type="term" value="F:aromatic-amino-acid transaminase activity"/>
    <property type="evidence" value="ECO:0007669"/>
    <property type="project" value="TreeGrafter"/>
</dbReference>
<dbReference type="InterPro" id="IPR004839">
    <property type="entry name" value="Aminotransferase_I/II_large"/>
</dbReference>
<dbReference type="Gene3D" id="3.90.1150.10">
    <property type="entry name" value="Aspartate Aminotransferase, domain 1"/>
    <property type="match status" value="1"/>
</dbReference>
<dbReference type="EMBL" id="JABEZX010000008">
    <property type="protein sequence ID" value="MBA0564180.1"/>
    <property type="molecule type" value="Genomic_DNA"/>
</dbReference>
<evidence type="ECO:0000256" key="3">
    <source>
        <dbReference type="SAM" id="MobiDB-lite"/>
    </source>
</evidence>
<organism evidence="8 9">
    <name type="scientific">Gossypium lobatum</name>
    <dbReference type="NCBI Taxonomy" id="34289"/>
    <lineage>
        <taxon>Eukaryota</taxon>
        <taxon>Viridiplantae</taxon>
        <taxon>Streptophyta</taxon>
        <taxon>Embryophyta</taxon>
        <taxon>Tracheophyta</taxon>
        <taxon>Spermatophyta</taxon>
        <taxon>Magnoliopsida</taxon>
        <taxon>eudicotyledons</taxon>
        <taxon>Gunneridae</taxon>
        <taxon>Pentapetalae</taxon>
        <taxon>rosids</taxon>
        <taxon>malvids</taxon>
        <taxon>Malvales</taxon>
        <taxon>Malvaceae</taxon>
        <taxon>Malvoideae</taxon>
        <taxon>Gossypium</taxon>
    </lineage>
</organism>
<evidence type="ECO:0000313" key="9">
    <source>
        <dbReference type="Proteomes" id="UP000593572"/>
    </source>
</evidence>
<comment type="similarity">
    <text evidence="1">Belongs to the class-I pyridoxal-phosphate-dependent aminotransferase family.</text>
</comment>
<dbReference type="InterPro" id="IPR015421">
    <property type="entry name" value="PyrdxlP-dep_Trfase_major"/>
</dbReference>
<feature type="chain" id="PRO_5029477067" description="Aminotransferase class I/classII domain-containing protein" evidence="4">
    <location>
        <begin position="18"/>
        <end position="933"/>
    </location>
</feature>
<protein>
    <recommendedName>
        <fullName evidence="10">Aminotransferase class I/classII domain-containing protein</fullName>
    </recommendedName>
</protein>
<dbReference type="Pfam" id="PF00155">
    <property type="entry name" value="Aminotran_1_2"/>
    <property type="match status" value="1"/>
</dbReference>
<feature type="domain" description="Cation/H(+) antiporter central" evidence="6">
    <location>
        <begin position="73"/>
        <end position="206"/>
    </location>
</feature>
<accession>A0A7J8MHV5</accession>
<dbReference type="InterPro" id="IPR004838">
    <property type="entry name" value="NHTrfase_class1_PyrdxlP-BS"/>
</dbReference>
<evidence type="ECO:0008006" key="10">
    <source>
        <dbReference type="Google" id="ProtNLM"/>
    </source>
</evidence>
<evidence type="ECO:0000259" key="6">
    <source>
        <dbReference type="Pfam" id="PF23256"/>
    </source>
</evidence>
<dbReference type="Pfam" id="PF23256">
    <property type="entry name" value="CHX17_2nd"/>
    <property type="match status" value="1"/>
</dbReference>
<keyword evidence="4" id="KW-0732">Signal</keyword>
<sequence length="933" mass="102768">MILTLLVMSCLIEPIIALAYKSTKKITRHMNRSIKGSEPDTEIRILACVHSMRNVMGTISVLHLSNGTNDSPLSVFAIHLIELSKRSTTTMLIVHDDKNNDEGRYNNQSKNETANIIRAFENLEKTNNAVAVQTMSVISPYATMHVDICSLAEDKSVNLIILPFHKEVKGDGRMGNGNSNFSNVNMNVLTNAPCSVAMIVDRGIGSKMFDSQEKFPGNFARQIAMLFIGGPDDREALAYAWRMASHPDVCLTVARFVPGEQAMELSHDVSVNRERRIDDEHIEDFKEKLMSNIGINYTEMVVHNGEEIIAAIRSLGEDYFDLYIIGRRHGEISPVTEGLSDWGSCPELGAIGDTLVSSNFALHSSVLVVQHYVSTDAIHEMADGSSTCSLGVGTKHDTHLSFPLGHDPAPLVVQTRKPVRAAAAAAMRLIVPLQGVVQGRGGLIFGSLIPCALFYFLQLYLKRHRSPKPQSNPPSPTTSSPKLAEMTRTSSRSNLFSRSIGQVRISSRAISIAKPNESPYYIGLDKASEDPYDRLSNPDGVIQLGLSENRLCFDLIEKWMSENLGHSITGRDSGELNINGIATYQPFDGTMELKLAMAGFMSHIMGGAVTFEPSQMVLTAGATPAIETLCFCLADQGNAFLVPTPYYPGDVKFRTGVELIPVHCRSTDNFALSITALDQAFNQTRKHGTKIRGILLSNPANPVGNLLSREMLYAILDFAREKNIHVISDEIFAGSMYGNEEFVSMAEVLDSEGFDKNRVHIVYGLSKDLSLPGFRVGVIYSFNENVLAAARKLTRFSSVSAPTQRLLVSMLSDARFIEEYVKTNKRRLQNMHALFVAGLKGLNIRCADSSAGLYCWADMSKLISSYSEKGELELWDKLLNVGKINVTPGSACHCIEPGWFRCCFTTLAEEDIPVVLERIRKAVENTTDLLNSS</sequence>
<comment type="caution">
    <text evidence="8">The sequence shown here is derived from an EMBL/GenBank/DDBJ whole genome shotgun (WGS) entry which is preliminary data.</text>
</comment>
<dbReference type="Gene3D" id="3.40.50.12370">
    <property type="match status" value="1"/>
</dbReference>
<evidence type="ECO:0000313" key="8">
    <source>
        <dbReference type="EMBL" id="MBA0564180.1"/>
    </source>
</evidence>
<dbReference type="SUPFAM" id="SSF53383">
    <property type="entry name" value="PLP-dependent transferases"/>
    <property type="match status" value="1"/>
</dbReference>
<dbReference type="PROSITE" id="PS00105">
    <property type="entry name" value="AA_TRANSFER_CLASS_1"/>
    <property type="match status" value="1"/>
</dbReference>
<feature type="region of interest" description="Disordered" evidence="3">
    <location>
        <begin position="465"/>
        <end position="492"/>
    </location>
</feature>
<evidence type="ECO:0000259" key="7">
    <source>
        <dbReference type="Pfam" id="PF23259"/>
    </source>
</evidence>
<name>A0A7J8MHV5_9ROSI</name>